<dbReference type="PANTHER" id="PTHR30213:SF1">
    <property type="entry name" value="INNER MEMBRANE PROTEIN YHJD"/>
    <property type="match status" value="1"/>
</dbReference>
<dbReference type="PANTHER" id="PTHR30213">
    <property type="entry name" value="INNER MEMBRANE PROTEIN YHJD"/>
    <property type="match status" value="1"/>
</dbReference>
<reference evidence="7" key="2">
    <citation type="submission" date="2020-09" db="EMBL/GenBank/DDBJ databases">
        <authorList>
            <person name="Sun Q."/>
            <person name="Ohkuma M."/>
        </authorList>
    </citation>
    <scope>NUCLEOTIDE SEQUENCE</scope>
    <source>
        <strain evidence="7">JCM 4646</strain>
    </source>
</reference>
<reference evidence="7" key="1">
    <citation type="journal article" date="2014" name="Int. J. Syst. Evol. Microbiol.">
        <title>Complete genome sequence of Corynebacterium casei LMG S-19264T (=DSM 44701T), isolated from a smear-ripened cheese.</title>
        <authorList>
            <consortium name="US DOE Joint Genome Institute (JGI-PGF)"/>
            <person name="Walter F."/>
            <person name="Albersmeier A."/>
            <person name="Kalinowski J."/>
            <person name="Ruckert C."/>
        </authorList>
    </citation>
    <scope>NUCLEOTIDE SEQUENCE</scope>
    <source>
        <strain evidence="7">JCM 4646</strain>
    </source>
</reference>
<sequence length="313" mass="33026">MDFLTRLPVVGPLVARVLRSRPYRVYEHFTAAKGNRLAGAITFFGFLALFPLLTVALAIAVAALTPGRVQELQKRIEDQLPGLSDSLDLNSLVANAGTVGAISGILLLLSGLGWVDTMRGAIRDVWLLPEETANPVLRKAWDCLVLFGLGLVSLFSLAASAAGTTLAGKIADQLGLDRSGPGGYLLSAVGLLIAVASDMVLFAYLLAPFPRITGQRRRSLVEGALIGGVGFELLKLLLASYLGSVAGKSLYGAFGVPVALLLWINFVCRLLMYCVSWTALADPEAARERAREHARRALKAVDEDAAAAGGGAA</sequence>
<evidence type="ECO:0000256" key="6">
    <source>
        <dbReference type="SAM" id="Phobius"/>
    </source>
</evidence>
<name>A0A919G2T2_9ACTN</name>
<keyword evidence="8" id="KW-1185">Reference proteome</keyword>
<evidence type="ECO:0000256" key="4">
    <source>
        <dbReference type="ARBA" id="ARBA00022989"/>
    </source>
</evidence>
<keyword evidence="3 6" id="KW-0812">Transmembrane</keyword>
<evidence type="ECO:0000256" key="5">
    <source>
        <dbReference type="ARBA" id="ARBA00023136"/>
    </source>
</evidence>
<dbReference type="Pfam" id="PF03631">
    <property type="entry name" value="Virul_fac_BrkB"/>
    <property type="match status" value="1"/>
</dbReference>
<dbReference type="EMBL" id="BNBO01000031">
    <property type="protein sequence ID" value="GHH77063.1"/>
    <property type="molecule type" value="Genomic_DNA"/>
</dbReference>
<gene>
    <name evidence="7" type="ORF">GCM10018781_49810</name>
</gene>
<feature type="transmembrane region" description="Helical" evidence="6">
    <location>
        <begin position="219"/>
        <end position="243"/>
    </location>
</feature>
<evidence type="ECO:0000313" key="7">
    <source>
        <dbReference type="EMBL" id="GHH77063.1"/>
    </source>
</evidence>
<keyword evidence="5 6" id="KW-0472">Membrane</keyword>
<dbReference type="Proteomes" id="UP000617734">
    <property type="component" value="Unassembled WGS sequence"/>
</dbReference>
<accession>A0A919G2T2</accession>
<feature type="transmembrane region" description="Helical" evidence="6">
    <location>
        <begin position="184"/>
        <end position="207"/>
    </location>
</feature>
<dbReference type="AlphaFoldDB" id="A0A919G2T2"/>
<comment type="caution">
    <text evidence="7">The sequence shown here is derived from an EMBL/GenBank/DDBJ whole genome shotgun (WGS) entry which is preliminary data.</text>
</comment>
<keyword evidence="4 6" id="KW-1133">Transmembrane helix</keyword>
<dbReference type="InterPro" id="IPR017039">
    <property type="entry name" value="Virul_fac_BrkB"/>
</dbReference>
<evidence type="ECO:0000256" key="2">
    <source>
        <dbReference type="ARBA" id="ARBA00022475"/>
    </source>
</evidence>
<feature type="transmembrane region" description="Helical" evidence="6">
    <location>
        <begin position="249"/>
        <end position="268"/>
    </location>
</feature>
<organism evidence="7 8">
    <name type="scientific">Kitasatospora indigofera</name>
    <dbReference type="NCBI Taxonomy" id="67307"/>
    <lineage>
        <taxon>Bacteria</taxon>
        <taxon>Bacillati</taxon>
        <taxon>Actinomycetota</taxon>
        <taxon>Actinomycetes</taxon>
        <taxon>Kitasatosporales</taxon>
        <taxon>Streptomycetaceae</taxon>
        <taxon>Kitasatospora</taxon>
    </lineage>
</organism>
<proteinExistence type="predicted"/>
<dbReference type="GeneID" id="95355353"/>
<comment type="subcellular location">
    <subcellularLocation>
        <location evidence="1">Cell membrane</location>
        <topology evidence="1">Multi-pass membrane protein</topology>
    </subcellularLocation>
</comment>
<dbReference type="RefSeq" id="WP_190213117.1">
    <property type="nucleotide sequence ID" value="NZ_BNBO01000031.1"/>
</dbReference>
<evidence type="ECO:0000256" key="1">
    <source>
        <dbReference type="ARBA" id="ARBA00004651"/>
    </source>
</evidence>
<feature type="transmembrane region" description="Helical" evidence="6">
    <location>
        <begin position="92"/>
        <end position="115"/>
    </location>
</feature>
<dbReference type="GO" id="GO:0005886">
    <property type="term" value="C:plasma membrane"/>
    <property type="evidence" value="ECO:0007669"/>
    <property type="project" value="UniProtKB-SubCell"/>
</dbReference>
<feature type="transmembrane region" description="Helical" evidence="6">
    <location>
        <begin position="37"/>
        <end position="64"/>
    </location>
</feature>
<protein>
    <submittedName>
        <fullName evidence="7">Membrane protein</fullName>
    </submittedName>
</protein>
<evidence type="ECO:0000313" key="8">
    <source>
        <dbReference type="Proteomes" id="UP000617734"/>
    </source>
</evidence>
<keyword evidence="2" id="KW-1003">Cell membrane</keyword>
<feature type="transmembrane region" description="Helical" evidence="6">
    <location>
        <begin position="144"/>
        <end position="164"/>
    </location>
</feature>
<evidence type="ECO:0000256" key="3">
    <source>
        <dbReference type="ARBA" id="ARBA00022692"/>
    </source>
</evidence>